<name>A0A9P5XWT2_9AGAR</name>
<sequence>MPDSTNFTQLNIQYASIVNPRAFTLVVALIYYDYALTFGWEVQYIWGGKFRPSTLFYVCARYSLFVNVLFLVSIIDKNSPQPYNTAVMWGTRSVVPSAYWAAPVWTARTYVVYDSNKLILAYFSTLGLACIALDIVDVPSASCKDTSNMASTLVAGLMCLFELSTALCTGVRTFQSLMVDDPTLAPRKGLLRLLLEQGLFLIPIPNFYIPSQGGFFQRLLNALTLP</sequence>
<evidence type="ECO:0000313" key="3">
    <source>
        <dbReference type="EMBL" id="KAF9457145.1"/>
    </source>
</evidence>
<protein>
    <recommendedName>
        <fullName evidence="2">DUF6533 domain-containing protein</fullName>
    </recommendedName>
</protein>
<reference evidence="3" key="1">
    <citation type="submission" date="2020-11" db="EMBL/GenBank/DDBJ databases">
        <authorList>
            <consortium name="DOE Joint Genome Institute"/>
            <person name="Ahrendt S."/>
            <person name="Riley R."/>
            <person name="Andreopoulos W."/>
            <person name="Labutti K."/>
            <person name="Pangilinan J."/>
            <person name="Ruiz-Duenas F.J."/>
            <person name="Barrasa J.M."/>
            <person name="Sanchez-Garcia M."/>
            <person name="Camarero S."/>
            <person name="Miyauchi S."/>
            <person name="Serrano A."/>
            <person name="Linde D."/>
            <person name="Babiker R."/>
            <person name="Drula E."/>
            <person name="Ayuso-Fernandez I."/>
            <person name="Pacheco R."/>
            <person name="Padilla G."/>
            <person name="Ferreira P."/>
            <person name="Barriuso J."/>
            <person name="Kellner H."/>
            <person name="Castanera R."/>
            <person name="Alfaro M."/>
            <person name="Ramirez L."/>
            <person name="Pisabarro A.G."/>
            <person name="Kuo A."/>
            <person name="Tritt A."/>
            <person name="Lipzen A."/>
            <person name="He G."/>
            <person name="Yan M."/>
            <person name="Ng V."/>
            <person name="Cullen D."/>
            <person name="Martin F."/>
            <person name="Rosso M.-N."/>
            <person name="Henrissat B."/>
            <person name="Hibbett D."/>
            <person name="Martinez A.T."/>
            <person name="Grigoriev I.V."/>
        </authorList>
    </citation>
    <scope>NUCLEOTIDE SEQUENCE</scope>
    <source>
        <strain evidence="3">CBS 247.69</strain>
    </source>
</reference>
<dbReference type="Pfam" id="PF20151">
    <property type="entry name" value="DUF6533"/>
    <property type="match status" value="1"/>
</dbReference>
<keyword evidence="4" id="KW-1185">Reference proteome</keyword>
<dbReference type="InterPro" id="IPR045340">
    <property type="entry name" value="DUF6533"/>
</dbReference>
<evidence type="ECO:0000313" key="4">
    <source>
        <dbReference type="Proteomes" id="UP000807353"/>
    </source>
</evidence>
<proteinExistence type="predicted"/>
<keyword evidence="1" id="KW-0472">Membrane</keyword>
<feature type="transmembrane region" description="Helical" evidence="1">
    <location>
        <begin position="55"/>
        <end position="75"/>
    </location>
</feature>
<accession>A0A9P5XWT2</accession>
<keyword evidence="1" id="KW-1133">Transmembrane helix</keyword>
<evidence type="ECO:0000259" key="2">
    <source>
        <dbReference type="Pfam" id="PF20151"/>
    </source>
</evidence>
<dbReference type="Proteomes" id="UP000807353">
    <property type="component" value="Unassembled WGS sequence"/>
</dbReference>
<feature type="transmembrane region" description="Helical" evidence="1">
    <location>
        <begin position="12"/>
        <end position="34"/>
    </location>
</feature>
<organism evidence="3 4">
    <name type="scientific">Collybia nuda</name>
    <dbReference type="NCBI Taxonomy" id="64659"/>
    <lineage>
        <taxon>Eukaryota</taxon>
        <taxon>Fungi</taxon>
        <taxon>Dikarya</taxon>
        <taxon>Basidiomycota</taxon>
        <taxon>Agaricomycotina</taxon>
        <taxon>Agaricomycetes</taxon>
        <taxon>Agaricomycetidae</taxon>
        <taxon>Agaricales</taxon>
        <taxon>Tricholomatineae</taxon>
        <taxon>Clitocybaceae</taxon>
        <taxon>Collybia</taxon>
    </lineage>
</organism>
<feature type="transmembrane region" description="Helical" evidence="1">
    <location>
        <begin position="148"/>
        <end position="169"/>
    </location>
</feature>
<dbReference type="AlphaFoldDB" id="A0A9P5XWT2"/>
<comment type="caution">
    <text evidence="3">The sequence shown here is derived from an EMBL/GenBank/DDBJ whole genome shotgun (WGS) entry which is preliminary data.</text>
</comment>
<feature type="transmembrane region" description="Helical" evidence="1">
    <location>
        <begin position="118"/>
        <end position="136"/>
    </location>
</feature>
<keyword evidence="1" id="KW-0812">Transmembrane</keyword>
<evidence type="ECO:0000256" key="1">
    <source>
        <dbReference type="SAM" id="Phobius"/>
    </source>
</evidence>
<dbReference type="EMBL" id="MU150385">
    <property type="protein sequence ID" value="KAF9457145.1"/>
    <property type="molecule type" value="Genomic_DNA"/>
</dbReference>
<gene>
    <name evidence="3" type="ORF">BDZ94DRAFT_1241003</name>
</gene>
<feature type="domain" description="DUF6533" evidence="2">
    <location>
        <begin position="27"/>
        <end position="64"/>
    </location>
</feature>
<dbReference type="OrthoDB" id="3242409at2759"/>